<keyword evidence="2" id="KW-1185">Reference proteome</keyword>
<sequence length="250" mass="28262">YSKIRYTCDEFPPASWVEGGDGEDSDQPAQTRCAAMRCQAGVKAEQDWQATAHNKLRAELQRVIEERGSFSTFSKTDSVVFFKFYQYNTVDGIAARVWTYDETATATVPYQHIDIKQGFKRGENAGNSTANPHLSGLWGLSFEELRDLMNAGVGTEHIISANDSFVDWAASTQMPVEMQMLDKRFRWDMEDDDYEDLGNLTNRHVEPEPKKLHTRLRPSANDHRGVTGLHCGHFRLLMSFLLGETTLSGT</sequence>
<dbReference type="Proteomes" id="UP001303473">
    <property type="component" value="Unassembled WGS sequence"/>
</dbReference>
<feature type="non-terminal residue" evidence="1">
    <location>
        <position position="1"/>
    </location>
</feature>
<dbReference type="AlphaFoldDB" id="A0AAN6S3D7"/>
<dbReference type="EMBL" id="MU853827">
    <property type="protein sequence ID" value="KAK3938523.1"/>
    <property type="molecule type" value="Genomic_DNA"/>
</dbReference>
<name>A0AAN6S3D7_9PEZI</name>
<comment type="caution">
    <text evidence="1">The sequence shown here is derived from an EMBL/GenBank/DDBJ whole genome shotgun (WGS) entry which is preliminary data.</text>
</comment>
<reference evidence="2" key="1">
    <citation type="journal article" date="2023" name="Mol. Phylogenet. Evol.">
        <title>Genome-scale phylogeny and comparative genomics of the fungal order Sordariales.</title>
        <authorList>
            <person name="Hensen N."/>
            <person name="Bonometti L."/>
            <person name="Westerberg I."/>
            <person name="Brannstrom I.O."/>
            <person name="Guillou S."/>
            <person name="Cros-Aarteil S."/>
            <person name="Calhoun S."/>
            <person name="Haridas S."/>
            <person name="Kuo A."/>
            <person name="Mondo S."/>
            <person name="Pangilinan J."/>
            <person name="Riley R."/>
            <person name="LaButti K."/>
            <person name="Andreopoulos B."/>
            <person name="Lipzen A."/>
            <person name="Chen C."/>
            <person name="Yan M."/>
            <person name="Daum C."/>
            <person name="Ng V."/>
            <person name="Clum A."/>
            <person name="Steindorff A."/>
            <person name="Ohm R.A."/>
            <person name="Martin F."/>
            <person name="Silar P."/>
            <person name="Natvig D.O."/>
            <person name="Lalanne C."/>
            <person name="Gautier V."/>
            <person name="Ament-Velasquez S.L."/>
            <person name="Kruys A."/>
            <person name="Hutchinson M.I."/>
            <person name="Powell A.J."/>
            <person name="Barry K."/>
            <person name="Miller A.N."/>
            <person name="Grigoriev I.V."/>
            <person name="Debuchy R."/>
            <person name="Gladieux P."/>
            <person name="Hiltunen Thoren M."/>
            <person name="Johannesson H."/>
        </authorList>
    </citation>
    <scope>NUCLEOTIDE SEQUENCE [LARGE SCALE GENOMIC DNA]</scope>
    <source>
        <strain evidence="2">CBS 340.73</strain>
    </source>
</reference>
<evidence type="ECO:0000313" key="2">
    <source>
        <dbReference type="Proteomes" id="UP001303473"/>
    </source>
</evidence>
<protein>
    <submittedName>
        <fullName evidence="1">Uncharacterized protein</fullName>
    </submittedName>
</protein>
<accession>A0AAN6S3D7</accession>
<proteinExistence type="predicted"/>
<gene>
    <name evidence="1" type="ORF">QBC46DRAFT_389868</name>
</gene>
<evidence type="ECO:0000313" key="1">
    <source>
        <dbReference type="EMBL" id="KAK3938523.1"/>
    </source>
</evidence>
<organism evidence="1 2">
    <name type="scientific">Diplogelasinospora grovesii</name>
    <dbReference type="NCBI Taxonomy" id="303347"/>
    <lineage>
        <taxon>Eukaryota</taxon>
        <taxon>Fungi</taxon>
        <taxon>Dikarya</taxon>
        <taxon>Ascomycota</taxon>
        <taxon>Pezizomycotina</taxon>
        <taxon>Sordariomycetes</taxon>
        <taxon>Sordariomycetidae</taxon>
        <taxon>Sordariales</taxon>
        <taxon>Diplogelasinosporaceae</taxon>
        <taxon>Diplogelasinospora</taxon>
    </lineage>
</organism>